<dbReference type="EMBL" id="JBCGCU010000004">
    <property type="protein sequence ID" value="MEM0514861.1"/>
    <property type="molecule type" value="Genomic_DNA"/>
</dbReference>
<proteinExistence type="inferred from homology"/>
<dbReference type="Pfam" id="PF25967">
    <property type="entry name" value="RND-MFP_C"/>
    <property type="match status" value="1"/>
</dbReference>
<keyword evidence="3" id="KW-0813">Transport</keyword>
<keyword evidence="9" id="KW-1185">Reference proteome</keyword>
<comment type="subcellular location">
    <subcellularLocation>
        <location evidence="1">Cell envelope</location>
    </subcellularLocation>
</comment>
<evidence type="ECO:0000256" key="5">
    <source>
        <dbReference type="SAM" id="Phobius"/>
    </source>
</evidence>
<evidence type="ECO:0000259" key="7">
    <source>
        <dbReference type="Pfam" id="PF25967"/>
    </source>
</evidence>
<dbReference type="Gene3D" id="2.40.30.170">
    <property type="match status" value="1"/>
</dbReference>
<organism evidence="8 9">
    <name type="scientific">Pseudoalteromonas qingdaonensis</name>
    <dbReference type="NCBI Taxonomy" id="3131913"/>
    <lineage>
        <taxon>Bacteria</taxon>
        <taxon>Pseudomonadati</taxon>
        <taxon>Pseudomonadota</taxon>
        <taxon>Gammaproteobacteria</taxon>
        <taxon>Alteromonadales</taxon>
        <taxon>Pseudoalteromonadaceae</taxon>
        <taxon>Pseudoalteromonas</taxon>
    </lineage>
</organism>
<comment type="similarity">
    <text evidence="2">Belongs to the membrane fusion protein (MFP) (TC 8.A.1) family.</text>
</comment>
<dbReference type="RefSeq" id="WP_342677018.1">
    <property type="nucleotide sequence ID" value="NZ_JBCGCU010000004.1"/>
</dbReference>
<dbReference type="Gene3D" id="2.40.420.20">
    <property type="match status" value="1"/>
</dbReference>
<keyword evidence="5" id="KW-0812">Transmembrane</keyword>
<evidence type="ECO:0000256" key="1">
    <source>
        <dbReference type="ARBA" id="ARBA00004196"/>
    </source>
</evidence>
<keyword evidence="5" id="KW-0472">Membrane</keyword>
<accession>A0ABU9MU96</accession>
<feature type="transmembrane region" description="Helical" evidence="5">
    <location>
        <begin position="7"/>
        <end position="25"/>
    </location>
</feature>
<dbReference type="Proteomes" id="UP001447008">
    <property type="component" value="Unassembled WGS sequence"/>
</dbReference>
<evidence type="ECO:0000313" key="9">
    <source>
        <dbReference type="Proteomes" id="UP001447008"/>
    </source>
</evidence>
<dbReference type="Gene3D" id="2.40.50.100">
    <property type="match status" value="1"/>
</dbReference>
<gene>
    <name evidence="8" type="ORF">WCN91_05380</name>
</gene>
<feature type="region of interest" description="Disordered" evidence="4">
    <location>
        <begin position="390"/>
        <end position="412"/>
    </location>
</feature>
<feature type="domain" description="Multidrug resistance protein MdtA-like C-terminal permuted SH3" evidence="7">
    <location>
        <begin position="318"/>
        <end position="371"/>
    </location>
</feature>
<reference evidence="8 9" key="1">
    <citation type="submission" date="2024-03" db="EMBL/GenBank/DDBJ databases">
        <title>Pseudoalteromonas qingdaonensis sp. nov., isolated from the intestines of marine benthic organisms.</title>
        <authorList>
            <person name="Lin X."/>
            <person name="Fang S."/>
            <person name="Hu X."/>
        </authorList>
    </citation>
    <scope>NUCLEOTIDE SEQUENCE [LARGE SCALE GENOMIC DNA]</scope>
    <source>
        <strain evidence="8 9">YIC-827</strain>
    </source>
</reference>
<evidence type="ECO:0000256" key="2">
    <source>
        <dbReference type="ARBA" id="ARBA00009477"/>
    </source>
</evidence>
<keyword evidence="5" id="KW-1133">Transmembrane helix</keyword>
<evidence type="ECO:0000259" key="6">
    <source>
        <dbReference type="Pfam" id="PF25917"/>
    </source>
</evidence>
<dbReference type="NCBIfam" id="TIGR01730">
    <property type="entry name" value="RND_mfp"/>
    <property type="match status" value="1"/>
</dbReference>
<comment type="caution">
    <text evidence="8">The sequence shown here is derived from an EMBL/GenBank/DDBJ whole genome shotgun (WGS) entry which is preliminary data.</text>
</comment>
<dbReference type="PANTHER" id="PTHR30469">
    <property type="entry name" value="MULTIDRUG RESISTANCE PROTEIN MDTA"/>
    <property type="match status" value="1"/>
</dbReference>
<dbReference type="InterPro" id="IPR006143">
    <property type="entry name" value="RND_pump_MFP"/>
</dbReference>
<dbReference type="InterPro" id="IPR058625">
    <property type="entry name" value="MdtA-like_BSH"/>
</dbReference>
<sequence>MNSKTRKILIPLVVIVVTVLLVMFIKGNPPKANRFSSPPKAKVNVAVKTLTPENYQVMIDSFGTVKPRTQSMLVAQASGQIIEISEQFREGGFFEKGDVLLQLDDRDHRAEVKSAQAALLTAEQSLLEEQARGRQAITDWERLGNGEQASSLVLRKPQLAAAEASVLSAQATLEKAKLDLERTKITAPYAGRVLSRSVDLGQVVSNNMELANIYAIDRVEIRLPIKNKDLPFIKLPEQFRDGAKNSAGSLVNFSSDLVGKQQWQGQVIRTEGAIDESAQQLYVVAQINDPYQATSSNQYPIKIGQYIKAQITGQTIENAIVIPNSAIYQGTYVYVEEQGVLRRKNISLAWQNANHAMVAEGLSAGDHLVITPLGQVSSGTQVTVMGSEAYQATRGKAKSPSNQEPLKEQGAQ</sequence>
<name>A0ABU9MU96_9GAMM</name>
<protein>
    <submittedName>
        <fullName evidence="8">Efflux RND transporter periplasmic adaptor subunit</fullName>
    </submittedName>
</protein>
<dbReference type="InterPro" id="IPR058627">
    <property type="entry name" value="MdtA-like_C"/>
</dbReference>
<dbReference type="PANTHER" id="PTHR30469:SF12">
    <property type="entry name" value="MULTIDRUG RESISTANCE PROTEIN MDTA"/>
    <property type="match status" value="1"/>
</dbReference>
<evidence type="ECO:0000256" key="3">
    <source>
        <dbReference type="ARBA" id="ARBA00022448"/>
    </source>
</evidence>
<dbReference type="SUPFAM" id="SSF111369">
    <property type="entry name" value="HlyD-like secretion proteins"/>
    <property type="match status" value="1"/>
</dbReference>
<dbReference type="Pfam" id="PF25917">
    <property type="entry name" value="BSH_RND"/>
    <property type="match status" value="1"/>
</dbReference>
<evidence type="ECO:0000256" key="4">
    <source>
        <dbReference type="SAM" id="MobiDB-lite"/>
    </source>
</evidence>
<dbReference type="Gene3D" id="1.10.287.470">
    <property type="entry name" value="Helix hairpin bin"/>
    <property type="match status" value="1"/>
</dbReference>
<evidence type="ECO:0000313" key="8">
    <source>
        <dbReference type="EMBL" id="MEM0514861.1"/>
    </source>
</evidence>
<feature type="domain" description="Multidrug resistance protein MdtA-like barrel-sandwich hybrid" evidence="6">
    <location>
        <begin position="74"/>
        <end position="213"/>
    </location>
</feature>